<protein>
    <submittedName>
        <fullName evidence="1">Bgt-20208</fullName>
    </submittedName>
</protein>
<organism evidence="1 2">
    <name type="scientific">Blumeria graminis f. sp. tritici</name>
    <dbReference type="NCBI Taxonomy" id="62690"/>
    <lineage>
        <taxon>Eukaryota</taxon>
        <taxon>Fungi</taxon>
        <taxon>Dikarya</taxon>
        <taxon>Ascomycota</taxon>
        <taxon>Pezizomycotina</taxon>
        <taxon>Leotiomycetes</taxon>
        <taxon>Erysiphales</taxon>
        <taxon>Erysiphaceae</taxon>
        <taxon>Blumeria</taxon>
    </lineage>
</organism>
<dbReference type="AlphaFoldDB" id="A0A9X9L8P1"/>
<sequence>MQLSVSHKGLYLTSIRYLVLTFLRLSLNNYRQRQALPIVLQCHQLIVRTYSLCRQFYWMKKRKVKPVLTYAHAIRKGPLIVSLQINCHNLTMKVAPKIQILVAV</sequence>
<dbReference type="EMBL" id="LR026985">
    <property type="protein sequence ID" value="VCU39464.1"/>
    <property type="molecule type" value="Genomic_DNA"/>
</dbReference>
<gene>
    <name evidence="1" type="ORF">BGT96224V316_LOCUS723</name>
</gene>
<reference evidence="1 2" key="1">
    <citation type="submission" date="2018-08" db="EMBL/GenBank/DDBJ databases">
        <authorList>
            <person name="Muller C M."/>
        </authorList>
    </citation>
    <scope>NUCLEOTIDE SEQUENCE [LARGE SCALE GENOMIC DNA]</scope>
</reference>
<keyword evidence="2" id="KW-1185">Reference proteome</keyword>
<proteinExistence type="predicted"/>
<evidence type="ECO:0000313" key="1">
    <source>
        <dbReference type="EMBL" id="VCU39464.1"/>
    </source>
</evidence>
<evidence type="ECO:0000313" key="2">
    <source>
        <dbReference type="Proteomes" id="UP000324639"/>
    </source>
</evidence>
<name>A0A9X9L8P1_BLUGR</name>
<dbReference type="Proteomes" id="UP000324639">
    <property type="component" value="Chromosome Bgt_-02"/>
</dbReference>
<accession>A0A9X9L8P1</accession>